<keyword evidence="6 9" id="KW-1133">Transmembrane helix</keyword>
<organism evidence="10 11">
    <name type="scientific">Roseateles toxinivorans</name>
    <dbReference type="NCBI Taxonomy" id="270368"/>
    <lineage>
        <taxon>Bacteria</taxon>
        <taxon>Pseudomonadati</taxon>
        <taxon>Pseudomonadota</taxon>
        <taxon>Betaproteobacteria</taxon>
        <taxon>Burkholderiales</taxon>
        <taxon>Sphaerotilaceae</taxon>
        <taxon>Roseateles</taxon>
    </lineage>
</organism>
<dbReference type="CDD" id="cd06582">
    <property type="entry name" value="TM_PBP1_LivH_like"/>
    <property type="match status" value="1"/>
</dbReference>
<feature type="transmembrane region" description="Helical" evidence="9">
    <location>
        <begin position="95"/>
        <end position="118"/>
    </location>
</feature>
<dbReference type="GO" id="GO:0006865">
    <property type="term" value="P:amino acid transport"/>
    <property type="evidence" value="ECO:0007669"/>
    <property type="project" value="UniProtKB-KW"/>
</dbReference>
<dbReference type="OrthoDB" id="8651131at2"/>
<keyword evidence="5" id="KW-0029">Amino-acid transport</keyword>
<feature type="transmembrane region" description="Helical" evidence="9">
    <location>
        <begin position="256"/>
        <end position="280"/>
    </location>
</feature>
<evidence type="ECO:0000256" key="7">
    <source>
        <dbReference type="ARBA" id="ARBA00023136"/>
    </source>
</evidence>
<evidence type="ECO:0000256" key="3">
    <source>
        <dbReference type="ARBA" id="ARBA00022475"/>
    </source>
</evidence>
<evidence type="ECO:0000256" key="4">
    <source>
        <dbReference type="ARBA" id="ARBA00022692"/>
    </source>
</evidence>
<dbReference type="RefSeq" id="WP_133703777.1">
    <property type="nucleotide sequence ID" value="NZ_SNXS01000014.1"/>
</dbReference>
<evidence type="ECO:0000256" key="9">
    <source>
        <dbReference type="SAM" id="Phobius"/>
    </source>
</evidence>
<comment type="caution">
    <text evidence="10">The sequence shown here is derived from an EMBL/GenBank/DDBJ whole genome shotgun (WGS) entry which is preliminary data.</text>
</comment>
<dbReference type="GO" id="GO:0022857">
    <property type="term" value="F:transmembrane transporter activity"/>
    <property type="evidence" value="ECO:0007669"/>
    <property type="project" value="InterPro"/>
</dbReference>
<dbReference type="EMBL" id="SNXS01000014">
    <property type="protein sequence ID" value="TDP61260.1"/>
    <property type="molecule type" value="Genomic_DNA"/>
</dbReference>
<keyword evidence="11" id="KW-1185">Reference proteome</keyword>
<evidence type="ECO:0000256" key="2">
    <source>
        <dbReference type="ARBA" id="ARBA00022448"/>
    </source>
</evidence>
<feature type="transmembrane region" description="Helical" evidence="9">
    <location>
        <begin position="59"/>
        <end position="83"/>
    </location>
</feature>
<name>A0A4R6QFT7_9BURK</name>
<reference evidence="10 11" key="1">
    <citation type="submission" date="2019-03" db="EMBL/GenBank/DDBJ databases">
        <title>Genomic Encyclopedia of Type Strains, Phase IV (KMG-IV): sequencing the most valuable type-strain genomes for metagenomic binning, comparative biology and taxonomic classification.</title>
        <authorList>
            <person name="Goeker M."/>
        </authorList>
    </citation>
    <scope>NUCLEOTIDE SEQUENCE [LARGE SCALE GENOMIC DNA]</scope>
    <source>
        <strain evidence="10 11">DSM 16998</strain>
    </source>
</reference>
<dbReference type="GO" id="GO:0005886">
    <property type="term" value="C:plasma membrane"/>
    <property type="evidence" value="ECO:0007669"/>
    <property type="project" value="UniProtKB-SubCell"/>
</dbReference>
<feature type="transmembrane region" description="Helical" evidence="9">
    <location>
        <begin position="145"/>
        <end position="164"/>
    </location>
</feature>
<comment type="subcellular location">
    <subcellularLocation>
        <location evidence="1">Cell membrane</location>
        <topology evidence="1">Multi-pass membrane protein</topology>
    </subcellularLocation>
</comment>
<sequence length="290" mass="30005">MHNFLQHFLNGIISGSVLALPALGLTLMFSVLGFANFAFAAHATLGAVAGYLVNVTLGWPVPACLLVAVLAAGAAGIVSDAVALRGLRRMRRIDAAMMVAIASIALNMALESAVRFFFGNDHHSFDLPLMRDVTIADFQVSQQQAINLGYAVAMLLLLFGFFGFTRAGKAMRAVADNPDLARLKGISAEKVALAVTFVGMGLAGAGGMLLALETSVDPLVGSRILLMVFAASVVGGLTSIPGAVAGALLIGVAQELSLLVISPTYSSAVGFIAIAFTLTLRPQGLFGRKG</sequence>
<dbReference type="PANTHER" id="PTHR11795">
    <property type="entry name" value="BRANCHED-CHAIN AMINO ACID TRANSPORT SYSTEM PERMEASE PROTEIN LIVH"/>
    <property type="match status" value="1"/>
</dbReference>
<keyword evidence="7 9" id="KW-0472">Membrane</keyword>
<dbReference type="AlphaFoldDB" id="A0A4R6QFT7"/>
<evidence type="ECO:0000256" key="8">
    <source>
        <dbReference type="ARBA" id="ARBA00037998"/>
    </source>
</evidence>
<dbReference type="PANTHER" id="PTHR11795:SF449">
    <property type="entry name" value="BRANCHED-CHAIN AMINO ACID TRANSPORT PERMEASE PROTEIN LIVH-RELATED"/>
    <property type="match status" value="1"/>
</dbReference>
<dbReference type="InterPro" id="IPR052157">
    <property type="entry name" value="BCAA_transport_permease"/>
</dbReference>
<comment type="similarity">
    <text evidence="8">Belongs to the binding-protein-dependent transport system permease family. LivHM subfamily.</text>
</comment>
<gene>
    <name evidence="10" type="ORF">DES47_11432</name>
</gene>
<dbReference type="InParanoid" id="A0A4R6QFT7"/>
<protein>
    <submittedName>
        <fullName evidence="10">Branched-chain amino acid transport system permease protein/neutral amino acid transport system permease protein</fullName>
    </submittedName>
</protein>
<dbReference type="Proteomes" id="UP000295361">
    <property type="component" value="Unassembled WGS sequence"/>
</dbReference>
<dbReference type="InterPro" id="IPR001851">
    <property type="entry name" value="ABC_transp_permease"/>
</dbReference>
<evidence type="ECO:0000313" key="11">
    <source>
        <dbReference type="Proteomes" id="UP000295361"/>
    </source>
</evidence>
<accession>A0A4R6QFT7</accession>
<keyword evidence="2" id="KW-0813">Transport</keyword>
<keyword evidence="3" id="KW-1003">Cell membrane</keyword>
<feature type="transmembrane region" description="Helical" evidence="9">
    <location>
        <begin position="224"/>
        <end position="249"/>
    </location>
</feature>
<evidence type="ECO:0000256" key="5">
    <source>
        <dbReference type="ARBA" id="ARBA00022970"/>
    </source>
</evidence>
<evidence type="ECO:0000313" key="10">
    <source>
        <dbReference type="EMBL" id="TDP61260.1"/>
    </source>
</evidence>
<evidence type="ECO:0000256" key="6">
    <source>
        <dbReference type="ARBA" id="ARBA00022989"/>
    </source>
</evidence>
<keyword evidence="4 9" id="KW-0812">Transmembrane</keyword>
<evidence type="ECO:0000256" key="1">
    <source>
        <dbReference type="ARBA" id="ARBA00004651"/>
    </source>
</evidence>
<dbReference type="Pfam" id="PF02653">
    <property type="entry name" value="BPD_transp_2"/>
    <property type="match status" value="1"/>
</dbReference>
<feature type="transmembrane region" description="Helical" evidence="9">
    <location>
        <begin position="12"/>
        <end position="39"/>
    </location>
</feature>
<feature type="transmembrane region" description="Helical" evidence="9">
    <location>
        <begin position="191"/>
        <end position="212"/>
    </location>
</feature>
<proteinExistence type="inferred from homology"/>